<accession>A0A8I0CLQ6</accession>
<protein>
    <recommendedName>
        <fullName evidence="4">DUF4917 domain-containing protein</fullName>
    </recommendedName>
</protein>
<dbReference type="EMBL" id="JACHWT010000001">
    <property type="protein sequence ID" value="MBB3114884.1"/>
    <property type="molecule type" value="Genomic_DNA"/>
</dbReference>
<feature type="region of interest" description="Disordered" evidence="1">
    <location>
        <begin position="346"/>
        <end position="375"/>
    </location>
</feature>
<dbReference type="RefSeq" id="WP_083826102.1">
    <property type="nucleotide sequence ID" value="NZ_AENJ01000339.1"/>
</dbReference>
<evidence type="ECO:0008006" key="4">
    <source>
        <dbReference type="Google" id="ProtNLM"/>
    </source>
</evidence>
<evidence type="ECO:0000256" key="1">
    <source>
        <dbReference type="SAM" id="MobiDB-lite"/>
    </source>
</evidence>
<organism evidence="2 3">
    <name type="scientific">Corynebacterium bovis DSM 20582 = CIP 54.80</name>
    <dbReference type="NCBI Taxonomy" id="927655"/>
    <lineage>
        <taxon>Bacteria</taxon>
        <taxon>Bacillati</taxon>
        <taxon>Actinomycetota</taxon>
        <taxon>Actinomycetes</taxon>
        <taxon>Mycobacteriales</taxon>
        <taxon>Corynebacteriaceae</taxon>
        <taxon>Corynebacterium</taxon>
    </lineage>
</organism>
<dbReference type="Pfam" id="PF16263">
    <property type="entry name" value="DUF4917"/>
    <property type="match status" value="1"/>
</dbReference>
<dbReference type="AlphaFoldDB" id="A0A8I0CLQ6"/>
<dbReference type="Proteomes" id="UP000612712">
    <property type="component" value="Unassembled WGS sequence"/>
</dbReference>
<proteinExistence type="predicted"/>
<reference evidence="2" key="1">
    <citation type="submission" date="2020-08" db="EMBL/GenBank/DDBJ databases">
        <title>Sequencing the genomes of 1000 actinobacteria strains.</title>
        <authorList>
            <person name="Klenk H.-P."/>
        </authorList>
    </citation>
    <scope>NUCLEOTIDE SEQUENCE</scope>
    <source>
        <strain evidence="2">DSM 20582</strain>
    </source>
</reference>
<gene>
    <name evidence="2" type="ORF">FHU32_000072</name>
</gene>
<name>A0A8I0CLQ6_9CORY</name>
<evidence type="ECO:0000313" key="3">
    <source>
        <dbReference type="Proteomes" id="UP000612712"/>
    </source>
</evidence>
<feature type="compositionally biased region" description="Polar residues" evidence="1">
    <location>
        <begin position="360"/>
        <end position="375"/>
    </location>
</feature>
<dbReference type="InterPro" id="IPR032581">
    <property type="entry name" value="DUF4917"/>
</dbReference>
<comment type="caution">
    <text evidence="2">The sequence shown here is derived from an EMBL/GenBank/DDBJ whole genome shotgun (WGS) entry which is preliminary data.</text>
</comment>
<evidence type="ECO:0000313" key="2">
    <source>
        <dbReference type="EMBL" id="MBB3114884.1"/>
    </source>
</evidence>
<sequence length="375" mass="42521">MKSVQEFRSYDEAMKDSEGFGDSQNLLLGNGFSISCSKGFNYDNLRDRAEFKDLSVDYKELFKDEDGNLLGDFETVIARLNDAAKVIGLYGGKTNGNHDVIEAMKGDVSCIRKALVNALYDVHPDNAFKICKNPSASRDHYTKIERFLERFPTIYTISYDMILYWAALRIIDRHNGDGMFDGFIDQAVIPSSQSKYPALRWNGEVHRSRRGQRIDVYYLHGALHLYEEGAEIFKLKRGSREYLMDTVRKFFGDSGDRIPLVVTEGSSSEKLNRIENNDYLRHCLNSIESMSGALFTYGVSFSDNDKHIVRQLARAKGLKKVYVGCYGESLREVNNLRSAWESVTEEAGDDRGGEPELATFPSSTVNIQNQDQVHP</sequence>